<name>A0A0F7SIG8_PHARH</name>
<dbReference type="GO" id="GO:0000176">
    <property type="term" value="C:nuclear exosome (RNase complex)"/>
    <property type="evidence" value="ECO:0007669"/>
    <property type="project" value="TreeGrafter"/>
</dbReference>
<dbReference type="SUPFAM" id="SSF55666">
    <property type="entry name" value="Ribonuclease PH domain 2-like"/>
    <property type="match status" value="1"/>
</dbReference>
<dbReference type="GO" id="GO:0071028">
    <property type="term" value="P:nuclear mRNA surveillance"/>
    <property type="evidence" value="ECO:0007669"/>
    <property type="project" value="TreeGrafter"/>
</dbReference>
<dbReference type="InterPro" id="IPR001247">
    <property type="entry name" value="ExoRNase_PH_dom1"/>
</dbReference>
<sequence length="285" mass="30389">MDDLSPREDGRQPSQQRQFSVKFGTLSRADGSARVSMGATTLLASFSGPIEVRIRDERLDRATLEVSHRPLDGISGLASKTLASTVETSLLPLLNLSAHPRSLVLLTIQALSAPPLPVFPNPPKHTLFEPTTPKRPLRSPPTSEKALSITAASLAALDAGSIGMLGLAVGACCALLPGEGKRWVVDPTFEEERSAVAIFGVGYAFGASFRVAAEEGKLIEGGESVVWFEGEGEFDEEDITTALAITLTNARETHDQIRSSFESHFEGDTTAGGQTELESQDAMDL</sequence>
<evidence type="ECO:0000256" key="4">
    <source>
        <dbReference type="ARBA" id="ARBA00022835"/>
    </source>
</evidence>
<dbReference type="GO" id="GO:0000177">
    <property type="term" value="C:cytoplasmic exosome (RNase complex)"/>
    <property type="evidence" value="ECO:0007669"/>
    <property type="project" value="TreeGrafter"/>
</dbReference>
<dbReference type="PANTHER" id="PTHR11953">
    <property type="entry name" value="EXOSOME COMPLEX COMPONENT"/>
    <property type="match status" value="1"/>
</dbReference>
<dbReference type="GO" id="GO:0071051">
    <property type="term" value="P:poly(A)-dependent snoRNA 3'-end processing"/>
    <property type="evidence" value="ECO:0007669"/>
    <property type="project" value="TreeGrafter"/>
</dbReference>
<feature type="domain" description="Exoribonuclease phosphorolytic" evidence="7">
    <location>
        <begin position="15"/>
        <end position="160"/>
    </location>
</feature>
<dbReference type="InterPro" id="IPR050080">
    <property type="entry name" value="RNase_PH"/>
</dbReference>
<dbReference type="PANTHER" id="PTHR11953:SF1">
    <property type="entry name" value="EXOSOME COMPLEX COMPONENT RRP46"/>
    <property type="match status" value="1"/>
</dbReference>
<dbReference type="Gene3D" id="3.30.230.70">
    <property type="entry name" value="GHMP Kinase, N-terminal domain"/>
    <property type="match status" value="1"/>
</dbReference>
<accession>A0A0F7SIG8</accession>
<evidence type="ECO:0000313" key="8">
    <source>
        <dbReference type="EMBL" id="CDZ98731.1"/>
    </source>
</evidence>
<dbReference type="Pfam" id="PF01138">
    <property type="entry name" value="RNase_PH"/>
    <property type="match status" value="1"/>
</dbReference>
<reference evidence="8" key="1">
    <citation type="submission" date="2014-08" db="EMBL/GenBank/DDBJ databases">
        <authorList>
            <person name="Sharma Rahul"/>
            <person name="Thines Marco"/>
        </authorList>
    </citation>
    <scope>NUCLEOTIDE SEQUENCE</scope>
</reference>
<evidence type="ECO:0000256" key="6">
    <source>
        <dbReference type="SAM" id="MobiDB-lite"/>
    </source>
</evidence>
<evidence type="ECO:0000259" key="7">
    <source>
        <dbReference type="Pfam" id="PF01138"/>
    </source>
</evidence>
<dbReference type="InterPro" id="IPR020568">
    <property type="entry name" value="Ribosomal_Su5_D2-typ_SF"/>
</dbReference>
<evidence type="ECO:0000256" key="2">
    <source>
        <dbReference type="ARBA" id="ARBA00006678"/>
    </source>
</evidence>
<comment type="subcellular location">
    <subcellularLocation>
        <location evidence="1">Nucleus</location>
    </subcellularLocation>
</comment>
<feature type="region of interest" description="Disordered" evidence="6">
    <location>
        <begin position="262"/>
        <end position="285"/>
    </location>
</feature>
<dbReference type="GO" id="GO:0005730">
    <property type="term" value="C:nucleolus"/>
    <property type="evidence" value="ECO:0007669"/>
    <property type="project" value="TreeGrafter"/>
</dbReference>
<organism evidence="8">
    <name type="scientific">Phaffia rhodozyma</name>
    <name type="common">Yeast</name>
    <name type="synonym">Xanthophyllomyces dendrorhous</name>
    <dbReference type="NCBI Taxonomy" id="264483"/>
    <lineage>
        <taxon>Eukaryota</taxon>
        <taxon>Fungi</taxon>
        <taxon>Dikarya</taxon>
        <taxon>Basidiomycota</taxon>
        <taxon>Agaricomycotina</taxon>
        <taxon>Tremellomycetes</taxon>
        <taxon>Cystofilobasidiales</taxon>
        <taxon>Mrakiaceae</taxon>
        <taxon>Phaffia</taxon>
    </lineage>
</organism>
<dbReference type="InterPro" id="IPR036345">
    <property type="entry name" value="ExoRNase_PH_dom2_sf"/>
</dbReference>
<keyword evidence="4" id="KW-0271">Exosome</keyword>
<dbReference type="GO" id="GO:0006364">
    <property type="term" value="P:rRNA processing"/>
    <property type="evidence" value="ECO:0007669"/>
    <property type="project" value="UniProtKB-KW"/>
</dbReference>
<evidence type="ECO:0000256" key="1">
    <source>
        <dbReference type="ARBA" id="ARBA00004123"/>
    </source>
</evidence>
<protein>
    <submittedName>
        <fullName evidence="8">Exosomal 3'-5' exoribonuclease complex, subunit Rrp46</fullName>
    </submittedName>
</protein>
<dbReference type="GO" id="GO:0003723">
    <property type="term" value="F:RNA binding"/>
    <property type="evidence" value="ECO:0007669"/>
    <property type="project" value="TreeGrafter"/>
</dbReference>
<comment type="similarity">
    <text evidence="2">Belongs to the RNase PH family.</text>
</comment>
<dbReference type="InterPro" id="IPR027408">
    <property type="entry name" value="PNPase/RNase_PH_dom_sf"/>
</dbReference>
<evidence type="ECO:0000256" key="5">
    <source>
        <dbReference type="ARBA" id="ARBA00023242"/>
    </source>
</evidence>
<dbReference type="AlphaFoldDB" id="A0A0F7SIG8"/>
<keyword evidence="5" id="KW-0539">Nucleus</keyword>
<dbReference type="GO" id="GO:0034475">
    <property type="term" value="P:U4 snRNA 3'-end processing"/>
    <property type="evidence" value="ECO:0007669"/>
    <property type="project" value="TreeGrafter"/>
</dbReference>
<dbReference type="EMBL" id="LN483345">
    <property type="protein sequence ID" value="CDZ98731.1"/>
    <property type="molecule type" value="Genomic_DNA"/>
</dbReference>
<keyword evidence="3" id="KW-0698">rRNA processing</keyword>
<dbReference type="SUPFAM" id="SSF54211">
    <property type="entry name" value="Ribosomal protein S5 domain 2-like"/>
    <property type="match status" value="1"/>
</dbReference>
<evidence type="ECO:0000256" key="3">
    <source>
        <dbReference type="ARBA" id="ARBA00022552"/>
    </source>
</evidence>
<dbReference type="GO" id="GO:0016075">
    <property type="term" value="P:rRNA catabolic process"/>
    <property type="evidence" value="ECO:0007669"/>
    <property type="project" value="TreeGrafter"/>
</dbReference>
<proteinExistence type="inferred from homology"/>